<evidence type="ECO:0000256" key="2">
    <source>
        <dbReference type="ARBA" id="ARBA00022723"/>
    </source>
</evidence>
<reference evidence="8" key="1">
    <citation type="journal article" date="2021" name="Nat. Commun.">
        <title>Connecting structure to function with the recovery of over 1000 high-quality metagenome-assembled genomes from activated sludge using long-read sequencing.</title>
        <authorList>
            <person name="Singleton C.M."/>
            <person name="Petriglieri F."/>
            <person name="Kristensen J.M."/>
            <person name="Kirkegaard R.H."/>
            <person name="Michaelsen T.Y."/>
            <person name="Andersen M.H."/>
            <person name="Kondrotaite Z."/>
            <person name="Karst S.M."/>
            <person name="Dueholm M.S."/>
            <person name="Nielsen P.H."/>
            <person name="Albertsen M."/>
        </authorList>
    </citation>
    <scope>NUCLEOTIDE SEQUENCE [LARGE SCALE GENOMIC DNA]</scope>
</reference>
<dbReference type="AlphaFoldDB" id="A0A9D7HSH8"/>
<dbReference type="Proteomes" id="UP000807785">
    <property type="component" value="Unassembled WGS sequence"/>
</dbReference>
<dbReference type="Gene3D" id="2.60.120.650">
    <property type="entry name" value="Cupin"/>
    <property type="match status" value="1"/>
</dbReference>
<keyword evidence="5" id="KW-0408">Iron</keyword>
<evidence type="ECO:0000256" key="1">
    <source>
        <dbReference type="ARBA" id="ARBA00001954"/>
    </source>
</evidence>
<dbReference type="InterPro" id="IPR039994">
    <property type="entry name" value="NO66-like"/>
</dbReference>
<evidence type="ECO:0000259" key="6">
    <source>
        <dbReference type="PROSITE" id="PS51184"/>
    </source>
</evidence>
<evidence type="ECO:0000256" key="3">
    <source>
        <dbReference type="ARBA" id="ARBA00022964"/>
    </source>
</evidence>
<dbReference type="SUPFAM" id="SSF51197">
    <property type="entry name" value="Clavaminate synthase-like"/>
    <property type="match status" value="1"/>
</dbReference>
<feature type="domain" description="JmjC" evidence="6">
    <location>
        <begin position="95"/>
        <end position="221"/>
    </location>
</feature>
<protein>
    <submittedName>
        <fullName evidence="7">Cupin domain-containing protein</fullName>
    </submittedName>
</protein>
<evidence type="ECO:0000313" key="8">
    <source>
        <dbReference type="Proteomes" id="UP000807785"/>
    </source>
</evidence>
<gene>
    <name evidence="7" type="ORF">IPH26_17330</name>
</gene>
<keyword evidence="4" id="KW-0560">Oxidoreductase</keyword>
<dbReference type="Pfam" id="PF20514">
    <property type="entry name" value="WHD_ROXA"/>
    <property type="match status" value="1"/>
</dbReference>
<dbReference type="InterPro" id="IPR046799">
    <property type="entry name" value="ROXA-like_wH"/>
</dbReference>
<dbReference type="GO" id="GO:0046872">
    <property type="term" value="F:metal ion binding"/>
    <property type="evidence" value="ECO:0007669"/>
    <property type="project" value="UniProtKB-KW"/>
</dbReference>
<dbReference type="SMART" id="SM00558">
    <property type="entry name" value="JmjC"/>
    <property type="match status" value="1"/>
</dbReference>
<dbReference type="GO" id="GO:0016706">
    <property type="term" value="F:2-oxoglutarate-dependent dioxygenase activity"/>
    <property type="evidence" value="ECO:0007669"/>
    <property type="project" value="TreeGrafter"/>
</dbReference>
<dbReference type="PROSITE" id="PS51184">
    <property type="entry name" value="JMJC"/>
    <property type="match status" value="1"/>
</dbReference>
<comment type="caution">
    <text evidence="7">The sequence shown here is derived from an EMBL/GenBank/DDBJ whole genome shotgun (WGS) entry which is preliminary data.</text>
</comment>
<dbReference type="PANTHER" id="PTHR13096:SF8">
    <property type="entry name" value="RIBOSOMAL OXYGENASE 1"/>
    <property type="match status" value="1"/>
</dbReference>
<keyword evidence="2" id="KW-0479">Metal-binding</keyword>
<accession>A0A9D7HSH8</accession>
<sequence>MSRQLLGGISAQRFLREYWQKKPLLVRRAIPGFQGVVSRDQVLELACDYEAESRLVWHGTTTGWHMKHGPLRPKDLRRRGSWTVLVQGLNLLNDDADALLHRFDFVPWARLDDLMVSYASDGGGVGPHFDSYDVFLIQGTGRRRWQISAQQDLEIIEGAPLRILRHFQAEQEWLLEPGDMLYLPPSCAHNGIGEGGCMTYSVGFRAPAAQEVATQFLVHLQDYLQLDGRYADPGLALPAHPGELSSKMIDRIGDIIGRIAWNRHSIRDFLGCYLTEPKSHVFFDPPERPLGLKAFAARIAKRGIRLHRKSQLLFAGKSFYLNGEMVEVPQADRAAVRELSDRRALPALANPGATALAMFYDWYCDGFIEADGR</sequence>
<dbReference type="EMBL" id="JADJEV010000004">
    <property type="protein sequence ID" value="MBK6974621.1"/>
    <property type="molecule type" value="Genomic_DNA"/>
</dbReference>
<dbReference type="InterPro" id="IPR003347">
    <property type="entry name" value="JmjC_dom"/>
</dbReference>
<organism evidence="7 8">
    <name type="scientific">Candidatus Methylophosphatis roskildensis</name>
    <dbReference type="NCBI Taxonomy" id="2899263"/>
    <lineage>
        <taxon>Bacteria</taxon>
        <taxon>Pseudomonadati</taxon>
        <taxon>Pseudomonadota</taxon>
        <taxon>Betaproteobacteria</taxon>
        <taxon>Nitrosomonadales</taxon>
        <taxon>Sterolibacteriaceae</taxon>
        <taxon>Candidatus Methylophosphatis</taxon>
    </lineage>
</organism>
<name>A0A9D7HSH8_9PROT</name>
<dbReference type="Pfam" id="PF08007">
    <property type="entry name" value="JmjC_2"/>
    <property type="match status" value="1"/>
</dbReference>
<proteinExistence type="predicted"/>
<keyword evidence="3" id="KW-0223">Dioxygenase</keyword>
<evidence type="ECO:0000256" key="5">
    <source>
        <dbReference type="ARBA" id="ARBA00023004"/>
    </source>
</evidence>
<dbReference type="Gene3D" id="3.40.366.30">
    <property type="entry name" value="50S ribosomal protein L16 arginine hydroxylase, Chain A, Domain 2"/>
    <property type="match status" value="1"/>
</dbReference>
<evidence type="ECO:0000256" key="4">
    <source>
        <dbReference type="ARBA" id="ARBA00023002"/>
    </source>
</evidence>
<dbReference type="PANTHER" id="PTHR13096">
    <property type="entry name" value="MINA53 MYC INDUCED NUCLEAR ANTIGEN"/>
    <property type="match status" value="1"/>
</dbReference>
<comment type="cofactor">
    <cofactor evidence="1">
        <name>Fe(2+)</name>
        <dbReference type="ChEBI" id="CHEBI:29033"/>
    </cofactor>
</comment>
<evidence type="ECO:0000313" key="7">
    <source>
        <dbReference type="EMBL" id="MBK6974621.1"/>
    </source>
</evidence>